<dbReference type="Proteomes" id="UP000032874">
    <property type="component" value="Unassembled WGS sequence"/>
</dbReference>
<dbReference type="STRING" id="55207.KP22_09065"/>
<name>A0A093S7E2_9GAMM</name>
<accession>A0A093S7E2</accession>
<reference evidence="1 2" key="1">
    <citation type="submission" date="2014-08" db="EMBL/GenBank/DDBJ databases">
        <title>Genome sequences of NCPPB Pectobacterium isolates.</title>
        <authorList>
            <person name="Glover R.H."/>
            <person name="Sapp M."/>
            <person name="Elphinstone J."/>
        </authorList>
    </citation>
    <scope>NUCLEOTIDE SEQUENCE [LARGE SCALE GENOMIC DNA]</scope>
    <source>
        <strain evidence="1 2">NCPPB 2795</strain>
    </source>
</reference>
<organism evidence="1 2">
    <name type="scientific">Pectobacterium betavasculorum</name>
    <dbReference type="NCBI Taxonomy" id="55207"/>
    <lineage>
        <taxon>Bacteria</taxon>
        <taxon>Pseudomonadati</taxon>
        <taxon>Pseudomonadota</taxon>
        <taxon>Gammaproteobacteria</taxon>
        <taxon>Enterobacterales</taxon>
        <taxon>Pectobacteriaceae</taxon>
        <taxon>Pectobacterium</taxon>
    </lineage>
</organism>
<dbReference type="EMBL" id="JQHM01000002">
    <property type="protein sequence ID" value="KFX05996.1"/>
    <property type="molecule type" value="Genomic_DNA"/>
</dbReference>
<sequence>MNQKVNFAELVSKAVESAELEGLRNVVEKELLHYDILYCLDNAGLLEQLTFQGGTSLRLCHGANRFSEDLDFAGGVAFSGADLKNMKACIEDYLGNRYGLEVNVKEPNELRNEPGYEEVRIDKWQVSVTTAPEKRDMPRQRIKIEIANIPAYTRTPMTLKRNYEVLPDGYSDTLVMCETLDEVMCDKLVSLVATTKYTRYRDVWDLPWLIQQNATYDIDLIRKKIQDYRIPNYDELLAQRIQSIDQVVGDGRFSAEMRRFLPQAVFDRTLGREAFSQYLSSELKALLSALQQALKGEGGKVPFVM</sequence>
<proteinExistence type="predicted"/>
<comment type="caution">
    <text evidence="1">The sequence shown here is derived from an EMBL/GenBank/DDBJ whole genome shotgun (WGS) entry which is preliminary data.</text>
</comment>
<dbReference type="Pfam" id="PF08843">
    <property type="entry name" value="AbiEii"/>
    <property type="match status" value="1"/>
</dbReference>
<dbReference type="Gene3D" id="3.10.450.620">
    <property type="entry name" value="JHP933, nucleotidyltransferase-like core domain"/>
    <property type="match status" value="1"/>
</dbReference>
<dbReference type="InterPro" id="IPR014942">
    <property type="entry name" value="AbiEii"/>
</dbReference>
<dbReference type="eggNOG" id="COG2253">
    <property type="taxonomic scope" value="Bacteria"/>
</dbReference>
<evidence type="ECO:0008006" key="3">
    <source>
        <dbReference type="Google" id="ProtNLM"/>
    </source>
</evidence>
<dbReference type="AlphaFoldDB" id="A0A093S7E2"/>
<gene>
    <name evidence="1" type="ORF">KP22_09065</name>
</gene>
<protein>
    <recommendedName>
        <fullName evidence="3">Nucleotidyl transferase AbiEii/AbiGii toxin family protein</fullName>
    </recommendedName>
</protein>
<evidence type="ECO:0000313" key="2">
    <source>
        <dbReference type="Proteomes" id="UP000032874"/>
    </source>
</evidence>
<evidence type="ECO:0000313" key="1">
    <source>
        <dbReference type="EMBL" id="KFX05996.1"/>
    </source>
</evidence>
<dbReference type="RefSeq" id="WP_039323788.1">
    <property type="nucleotide sequence ID" value="NZ_JQHM01000002.1"/>
</dbReference>